<dbReference type="PANTHER" id="PTHR45444">
    <property type="entry name" value="XANTHINE DEHYDROGENASE"/>
    <property type="match status" value="1"/>
</dbReference>
<name>A0A7E5WNT8_TRINI</name>
<proteinExistence type="predicted"/>
<dbReference type="KEGG" id="tnl:113503871"/>
<dbReference type="SUPFAM" id="SSF47741">
    <property type="entry name" value="CO dehydrogenase ISP C-domain like"/>
    <property type="match status" value="1"/>
</dbReference>
<dbReference type="GeneID" id="113503871"/>
<evidence type="ECO:0000313" key="2">
    <source>
        <dbReference type="Proteomes" id="UP000322000"/>
    </source>
</evidence>
<keyword evidence="2" id="KW-1185">Reference proteome</keyword>
<dbReference type="Pfam" id="PF01799">
    <property type="entry name" value="Fer2_2"/>
    <property type="match status" value="1"/>
</dbReference>
<gene>
    <name evidence="3" type="primary">LOC113503871</name>
</gene>
<dbReference type="OrthoDB" id="8300278at2759"/>
<accession>A0A7E5WNT8</accession>
<protein>
    <submittedName>
        <fullName evidence="3">Xanthine dehydrogenase 2-like</fullName>
    </submittedName>
</protein>
<dbReference type="Proteomes" id="UP000322000">
    <property type="component" value="Chromosome 20"/>
</dbReference>
<evidence type="ECO:0000313" key="3">
    <source>
        <dbReference type="RefSeq" id="XP_026741806.1"/>
    </source>
</evidence>
<organism evidence="2 3">
    <name type="scientific">Trichoplusia ni</name>
    <name type="common">Cabbage looper</name>
    <dbReference type="NCBI Taxonomy" id="7111"/>
    <lineage>
        <taxon>Eukaryota</taxon>
        <taxon>Metazoa</taxon>
        <taxon>Ecdysozoa</taxon>
        <taxon>Arthropoda</taxon>
        <taxon>Hexapoda</taxon>
        <taxon>Insecta</taxon>
        <taxon>Pterygota</taxon>
        <taxon>Neoptera</taxon>
        <taxon>Endopterygota</taxon>
        <taxon>Lepidoptera</taxon>
        <taxon>Glossata</taxon>
        <taxon>Ditrysia</taxon>
        <taxon>Noctuoidea</taxon>
        <taxon>Noctuidae</taxon>
        <taxon>Plusiinae</taxon>
        <taxon>Trichoplusia</taxon>
    </lineage>
</organism>
<dbReference type="GO" id="GO:0016491">
    <property type="term" value="F:oxidoreductase activity"/>
    <property type="evidence" value="ECO:0007669"/>
    <property type="project" value="InterPro"/>
</dbReference>
<evidence type="ECO:0000259" key="1">
    <source>
        <dbReference type="Pfam" id="PF01799"/>
    </source>
</evidence>
<dbReference type="InterPro" id="IPR016208">
    <property type="entry name" value="Ald_Oxase/xanthine_DH-like"/>
</dbReference>
<dbReference type="InterPro" id="IPR002888">
    <property type="entry name" value="2Fe-2S-bd"/>
</dbReference>
<dbReference type="InParanoid" id="A0A7E5WNT8"/>
<dbReference type="Gene3D" id="1.10.150.120">
    <property type="entry name" value="[2Fe-2S]-binding domain"/>
    <property type="match status" value="1"/>
</dbReference>
<reference evidence="3" key="1">
    <citation type="submission" date="2025-08" db="UniProtKB">
        <authorList>
            <consortium name="RefSeq"/>
        </authorList>
    </citation>
    <scope>IDENTIFICATION</scope>
</reference>
<dbReference type="AlphaFoldDB" id="A0A7E5WNT8"/>
<feature type="domain" description="[2Fe-2S]-binding" evidence="1">
    <location>
        <begin position="14"/>
        <end position="87"/>
    </location>
</feature>
<dbReference type="RefSeq" id="XP_026741806.1">
    <property type="nucleotide sequence ID" value="XM_026886005.1"/>
</dbReference>
<sequence length="194" mass="21976">MMPVTSCHGLEITTIEGLGNRKKGYHPLQKTLAEDHGSQCGYCSPGLVMSMFSLVKTNPNITMLEIEKSLGSNVCRCTGFRPILEAFRKFAKDAPKQITLPDIEDLHICKKTGKECDKSNCEESEWCFVDKEECDKSNCEESEWCFVDKEDIIEIKLKDGRLWGRVQEVRDIFKILDREGDSSYMLIHGNTGKG</sequence>
<dbReference type="InterPro" id="IPR036884">
    <property type="entry name" value="2Fe-2S-bd_dom_sf"/>
</dbReference>
<dbReference type="PANTHER" id="PTHR45444:SF3">
    <property type="entry name" value="XANTHINE DEHYDROGENASE"/>
    <property type="match status" value="1"/>
</dbReference>
<dbReference type="GO" id="GO:0005506">
    <property type="term" value="F:iron ion binding"/>
    <property type="evidence" value="ECO:0007669"/>
    <property type="project" value="InterPro"/>
</dbReference>